<organism evidence="1">
    <name type="scientific">marine metagenome</name>
    <dbReference type="NCBI Taxonomy" id="408172"/>
    <lineage>
        <taxon>unclassified sequences</taxon>
        <taxon>metagenomes</taxon>
        <taxon>ecological metagenomes</taxon>
    </lineage>
</organism>
<dbReference type="EMBL" id="UINC01096602">
    <property type="protein sequence ID" value="SVC53622.1"/>
    <property type="molecule type" value="Genomic_DNA"/>
</dbReference>
<feature type="non-terminal residue" evidence="1">
    <location>
        <position position="24"/>
    </location>
</feature>
<feature type="non-terminal residue" evidence="1">
    <location>
        <position position="1"/>
    </location>
</feature>
<protein>
    <submittedName>
        <fullName evidence="1">Uncharacterized protein</fullName>
    </submittedName>
</protein>
<gene>
    <name evidence="1" type="ORF">METZ01_LOCUS306476</name>
</gene>
<name>A0A382N1J1_9ZZZZ</name>
<dbReference type="AlphaFoldDB" id="A0A382N1J1"/>
<sequence length="24" mass="2716">VFSEKVNNFQLVLGLNRQAAPRKS</sequence>
<proteinExistence type="predicted"/>
<reference evidence="1" key="1">
    <citation type="submission" date="2018-05" db="EMBL/GenBank/DDBJ databases">
        <authorList>
            <person name="Lanie J.A."/>
            <person name="Ng W.-L."/>
            <person name="Kazmierczak K.M."/>
            <person name="Andrzejewski T.M."/>
            <person name="Davidsen T.M."/>
            <person name="Wayne K.J."/>
            <person name="Tettelin H."/>
            <person name="Glass J.I."/>
            <person name="Rusch D."/>
            <person name="Podicherti R."/>
            <person name="Tsui H.-C.T."/>
            <person name="Winkler M.E."/>
        </authorList>
    </citation>
    <scope>NUCLEOTIDE SEQUENCE</scope>
</reference>
<accession>A0A382N1J1</accession>
<evidence type="ECO:0000313" key="1">
    <source>
        <dbReference type="EMBL" id="SVC53622.1"/>
    </source>
</evidence>